<name>A0AAV1VGM0_9STRA</name>
<sequence length="87" mass="9699">MLKSIRSSDATIPLADLDASQLTCTVELMERPGSMNRALCLSSRVYVALFYEHPSWILPMRNSKTRTTCDRASAVFLAALDQQHSLP</sequence>
<dbReference type="AlphaFoldDB" id="A0AAV1VGM0"/>
<comment type="caution">
    <text evidence="1">The sequence shown here is derived from an EMBL/GenBank/DDBJ whole genome shotgun (WGS) entry which is preliminary data.</text>
</comment>
<proteinExistence type="predicted"/>
<dbReference type="Proteomes" id="UP001162060">
    <property type="component" value="Unassembled WGS sequence"/>
</dbReference>
<organism evidence="1 2">
    <name type="scientific">Peronospora matthiolae</name>
    <dbReference type="NCBI Taxonomy" id="2874970"/>
    <lineage>
        <taxon>Eukaryota</taxon>
        <taxon>Sar</taxon>
        <taxon>Stramenopiles</taxon>
        <taxon>Oomycota</taxon>
        <taxon>Peronosporomycetes</taxon>
        <taxon>Peronosporales</taxon>
        <taxon>Peronosporaceae</taxon>
        <taxon>Peronospora</taxon>
    </lineage>
</organism>
<protein>
    <submittedName>
        <fullName evidence="1">Uncharacterized protein</fullName>
    </submittedName>
</protein>
<evidence type="ECO:0000313" key="2">
    <source>
        <dbReference type="Proteomes" id="UP001162060"/>
    </source>
</evidence>
<evidence type="ECO:0000313" key="1">
    <source>
        <dbReference type="EMBL" id="CAK7945075.1"/>
    </source>
</evidence>
<reference evidence="1" key="1">
    <citation type="submission" date="2024-01" db="EMBL/GenBank/DDBJ databases">
        <authorList>
            <person name="Webb A."/>
        </authorList>
    </citation>
    <scope>NUCLEOTIDE SEQUENCE</scope>
    <source>
        <strain evidence="1">Pm1</strain>
    </source>
</reference>
<dbReference type="EMBL" id="CAKLBY020000312">
    <property type="protein sequence ID" value="CAK7945075.1"/>
    <property type="molecule type" value="Genomic_DNA"/>
</dbReference>
<gene>
    <name evidence="1" type="ORF">PM001_LOCUS30225</name>
</gene>
<accession>A0AAV1VGM0</accession>